<dbReference type="STRING" id="1802200.A2812_02005"/>
<name>A0A1G2HSE4_9BACT</name>
<comment type="caution">
    <text evidence="3">The sequence shown here is derived from an EMBL/GenBank/DDBJ whole genome shotgun (WGS) entry which is preliminary data.</text>
</comment>
<dbReference type="InterPro" id="IPR035901">
    <property type="entry name" value="GIY-YIG_endonuc_sf"/>
</dbReference>
<dbReference type="InterPro" id="IPR000305">
    <property type="entry name" value="GIY-YIG_endonuc"/>
</dbReference>
<protein>
    <submittedName>
        <fullName evidence="3">Excinuclease ABC subunit C</fullName>
    </submittedName>
</protein>
<evidence type="ECO:0000259" key="2">
    <source>
        <dbReference type="PROSITE" id="PS50164"/>
    </source>
</evidence>
<feature type="domain" description="GIY-YIG" evidence="2">
    <location>
        <begin position="1"/>
        <end position="65"/>
    </location>
</feature>
<dbReference type="PANTHER" id="PTHR34477:SF1">
    <property type="entry name" value="UPF0213 PROTEIN YHBQ"/>
    <property type="match status" value="1"/>
</dbReference>
<dbReference type="SUPFAM" id="SSF82771">
    <property type="entry name" value="GIY-YIG endonuclease"/>
    <property type="match status" value="1"/>
</dbReference>
<dbReference type="Proteomes" id="UP000177190">
    <property type="component" value="Unassembled WGS sequence"/>
</dbReference>
<comment type="similarity">
    <text evidence="1">Belongs to the UPF0213 family.</text>
</comment>
<dbReference type="Pfam" id="PF01541">
    <property type="entry name" value="GIY-YIG"/>
    <property type="match status" value="1"/>
</dbReference>
<sequence>MVHFVYVLRSQKDYKFYTGYTKNLKLRLEQHQKGNVKSTKNRGKLQLIYFEGCLNQQDATHRKKY</sequence>
<evidence type="ECO:0000313" key="4">
    <source>
        <dbReference type="Proteomes" id="UP000177190"/>
    </source>
</evidence>
<proteinExistence type="inferred from homology"/>
<accession>A0A1G2HSE4</accession>
<reference evidence="3 4" key="1">
    <citation type="journal article" date="2016" name="Nat. Commun.">
        <title>Thousands of microbial genomes shed light on interconnected biogeochemical processes in an aquifer system.</title>
        <authorList>
            <person name="Anantharaman K."/>
            <person name="Brown C.T."/>
            <person name="Hug L.A."/>
            <person name="Sharon I."/>
            <person name="Castelle C.J."/>
            <person name="Probst A.J."/>
            <person name="Thomas B.C."/>
            <person name="Singh A."/>
            <person name="Wilkins M.J."/>
            <person name="Karaoz U."/>
            <person name="Brodie E.L."/>
            <person name="Williams K.H."/>
            <person name="Hubbard S.S."/>
            <person name="Banfield J.F."/>
        </authorList>
    </citation>
    <scope>NUCLEOTIDE SEQUENCE [LARGE SCALE GENOMIC DNA]</scope>
</reference>
<gene>
    <name evidence="3" type="ORF">A2812_02005</name>
</gene>
<evidence type="ECO:0000313" key="3">
    <source>
        <dbReference type="EMBL" id="OGZ65151.1"/>
    </source>
</evidence>
<dbReference type="Gene3D" id="3.40.1440.10">
    <property type="entry name" value="GIY-YIG endonuclease"/>
    <property type="match status" value="1"/>
</dbReference>
<dbReference type="PROSITE" id="PS50164">
    <property type="entry name" value="GIY_YIG"/>
    <property type="match status" value="1"/>
</dbReference>
<dbReference type="PANTHER" id="PTHR34477">
    <property type="entry name" value="UPF0213 PROTEIN YHBQ"/>
    <property type="match status" value="1"/>
</dbReference>
<dbReference type="InterPro" id="IPR050190">
    <property type="entry name" value="UPF0213_domain"/>
</dbReference>
<dbReference type="AlphaFoldDB" id="A0A1G2HSE4"/>
<organism evidence="3 4">
    <name type="scientific">Candidatus Staskawiczbacteria bacterium RIFCSPHIGHO2_01_FULL_36_16</name>
    <dbReference type="NCBI Taxonomy" id="1802200"/>
    <lineage>
        <taxon>Bacteria</taxon>
        <taxon>Candidatus Staskawicziibacteriota</taxon>
    </lineage>
</organism>
<dbReference type="EMBL" id="MHOM01000012">
    <property type="protein sequence ID" value="OGZ65151.1"/>
    <property type="molecule type" value="Genomic_DNA"/>
</dbReference>
<evidence type="ECO:0000256" key="1">
    <source>
        <dbReference type="ARBA" id="ARBA00007435"/>
    </source>
</evidence>